<dbReference type="RefSeq" id="XP_008866089.1">
    <property type="nucleotide sequence ID" value="XM_008867867.1"/>
</dbReference>
<evidence type="ECO:0000256" key="1">
    <source>
        <dbReference type="ARBA" id="ARBA00022670"/>
    </source>
</evidence>
<dbReference type="SUPFAM" id="SSF52540">
    <property type="entry name" value="P-loop containing nucleoside triphosphate hydrolases"/>
    <property type="match status" value="1"/>
</dbReference>
<dbReference type="Pfam" id="PF22667">
    <property type="entry name" value="Lon_lid"/>
    <property type="match status" value="1"/>
</dbReference>
<evidence type="ECO:0000259" key="12">
    <source>
        <dbReference type="PROSITE" id="PS51786"/>
    </source>
</evidence>
<dbReference type="GO" id="GO:0005759">
    <property type="term" value="C:mitochondrial matrix"/>
    <property type="evidence" value="ECO:0007669"/>
    <property type="project" value="TreeGrafter"/>
</dbReference>
<keyword evidence="4 7" id="KW-0720">Serine protease</keyword>
<dbReference type="InterPro" id="IPR027417">
    <property type="entry name" value="P-loop_NTPase"/>
</dbReference>
<evidence type="ECO:0000256" key="11">
    <source>
        <dbReference type="RuleBase" id="RU000592"/>
    </source>
</evidence>
<comment type="catalytic activity">
    <reaction evidence="6">
        <text>Hydrolysis of proteins in presence of ATP.</text>
        <dbReference type="EC" id="3.4.21.53"/>
    </reaction>
</comment>
<accession>A0A024UG87</accession>
<dbReference type="SMART" id="SM00464">
    <property type="entry name" value="LON"/>
    <property type="match status" value="1"/>
</dbReference>
<dbReference type="GO" id="GO:0003697">
    <property type="term" value="F:single-stranded DNA binding"/>
    <property type="evidence" value="ECO:0007669"/>
    <property type="project" value="TreeGrafter"/>
</dbReference>
<dbReference type="SMART" id="SM00382">
    <property type="entry name" value="AAA"/>
    <property type="match status" value="1"/>
</dbReference>
<dbReference type="Pfam" id="PF02190">
    <property type="entry name" value="LON_substr_bdg"/>
    <property type="match status" value="1"/>
</dbReference>
<organism evidence="14">
    <name type="scientific">Aphanomyces invadans</name>
    <dbReference type="NCBI Taxonomy" id="157072"/>
    <lineage>
        <taxon>Eukaryota</taxon>
        <taxon>Sar</taxon>
        <taxon>Stramenopiles</taxon>
        <taxon>Oomycota</taxon>
        <taxon>Saprolegniomycetes</taxon>
        <taxon>Saprolegniales</taxon>
        <taxon>Verrucalvaceae</taxon>
        <taxon>Aphanomyces</taxon>
    </lineage>
</organism>
<dbReference type="GO" id="GO:0051131">
    <property type="term" value="P:chaperone-mediated protein complex assembly"/>
    <property type="evidence" value="ECO:0007669"/>
    <property type="project" value="TreeGrafter"/>
</dbReference>
<dbReference type="Pfam" id="PF05362">
    <property type="entry name" value="Lon_C"/>
    <property type="match status" value="1"/>
</dbReference>
<gene>
    <name evidence="14" type="ORF">H310_03833</name>
</gene>
<dbReference type="NCBIfam" id="TIGR00763">
    <property type="entry name" value="lon"/>
    <property type="match status" value="1"/>
</dbReference>
<evidence type="ECO:0000313" key="14">
    <source>
        <dbReference type="EMBL" id="ETW04658.1"/>
    </source>
</evidence>
<dbReference type="Pfam" id="PF00004">
    <property type="entry name" value="AAA"/>
    <property type="match status" value="1"/>
</dbReference>
<dbReference type="InterPro" id="IPR014721">
    <property type="entry name" value="Ribsml_uS5_D2-typ_fold_subgr"/>
</dbReference>
<evidence type="ECO:0000256" key="3">
    <source>
        <dbReference type="ARBA" id="ARBA00022801"/>
    </source>
</evidence>
<dbReference type="GO" id="GO:0004176">
    <property type="term" value="F:ATP-dependent peptidase activity"/>
    <property type="evidence" value="ECO:0007669"/>
    <property type="project" value="InterPro"/>
</dbReference>
<dbReference type="InterPro" id="IPR003959">
    <property type="entry name" value="ATPase_AAA_core"/>
</dbReference>
<feature type="binding site" evidence="8">
    <location>
        <begin position="476"/>
        <end position="483"/>
    </location>
    <ligand>
        <name>ATP</name>
        <dbReference type="ChEBI" id="CHEBI:30616"/>
    </ligand>
</feature>
<dbReference type="PIRSF" id="PIRSF001174">
    <property type="entry name" value="Lon_proteas"/>
    <property type="match status" value="1"/>
</dbReference>
<keyword evidence="5 7" id="KW-0067">ATP-binding</keyword>
<sequence length="833" mass="92509">MRLTQAAASGLQRCFGRPHVRLPYAAHRPSAPRWCRAFSDIKNYDEDDDEIPASKSIATFGEGEKAPMVPHVLVIPTHKRPLFPGVVLPMTITNPDVTKALAALRESGQKYVGVFLKKQGGKIGAASKDEMGFTGMESQKDEDLVTDLSGIHHVGSYARIDNLINFENNSAAQLLLVGQRRITIDDVHDSGTIPLRVTISPVENPAFDKSNQMIKAYSNEIVATLREIVKMNPLFKEHMQYYSQRIDIHNPYILADFAASVRRALGRCCMLTSRCQVTTGDGEELQSVLEELDCENRLKKALELLTKEMELSRVQQSIKEQVEEKVTKNQRQYLLMEQLKTIKKELGLEKDDKEAMLTKFRQRLDNFKIPPNPDTPDAHLSHVPKDILDVVEDEMNKLAMLEKNSAEFNVTRNYLDWLTLLPWGKSTTENFDIVAAKMILDADHYGLSDVKQRILEFIAVSKLLGKVQGRIICLVGPPGVGKTSIGKSIARSLNREFYRFSVGGLSDVAEIKGHRRTYIGAMPGKVIQCLKSTQSSNPLILIDEIDKLGRGYQGDPASALLELLDPSQNTSFVDHYLDVPVDLSRVLFVCTANVTDTIPGPLLDRMEVIRLSGYDGPEKVAIANQYLVPKALEKSGLKDSEHVPPSLALPDDSIQDLVKRYCREAGVRNLEQHIEKIFRKVALEVVENLAKEAGSDDVVANFNISPDKLHKYVGQPRFTSERMYETLQPGVVMGLAWTAMGGSSLYIETTTVQSKGGKGSLLSTGQMGSVMEESTKIAHTYARHKLELIDPDNAFFESDIHLHVPEGATPKDGPSAGCTMVTALLSLALNKYT</sequence>
<dbReference type="InterPro" id="IPR027065">
    <property type="entry name" value="Lon_Prtase"/>
</dbReference>
<dbReference type="PROSITE" id="PS51787">
    <property type="entry name" value="LON_N"/>
    <property type="match status" value="1"/>
</dbReference>
<dbReference type="GO" id="GO:0005524">
    <property type="term" value="F:ATP binding"/>
    <property type="evidence" value="ECO:0007669"/>
    <property type="project" value="UniProtKB-KW"/>
</dbReference>
<dbReference type="GO" id="GO:0004252">
    <property type="term" value="F:serine-type endopeptidase activity"/>
    <property type="evidence" value="ECO:0007669"/>
    <property type="project" value="UniProtKB-EC"/>
</dbReference>
<dbReference type="InterPro" id="IPR004815">
    <property type="entry name" value="Lon_bac/euk-typ"/>
</dbReference>
<dbReference type="Gene3D" id="3.30.230.10">
    <property type="match status" value="1"/>
</dbReference>
<feature type="domain" description="Lon N-terminal" evidence="13">
    <location>
        <begin position="72"/>
        <end position="309"/>
    </location>
</feature>
<dbReference type="AlphaFoldDB" id="A0A024UG87"/>
<evidence type="ECO:0000256" key="6">
    <source>
        <dbReference type="ARBA" id="ARBA00050665"/>
    </source>
</evidence>
<dbReference type="Gene3D" id="2.30.130.40">
    <property type="entry name" value="LON domain-like"/>
    <property type="match status" value="1"/>
</dbReference>
<comment type="similarity">
    <text evidence="7 10">Belongs to the peptidase S16 family.</text>
</comment>
<dbReference type="GeneID" id="20080883"/>
<proteinExistence type="inferred from homology"/>
<dbReference type="GO" id="GO:0016887">
    <property type="term" value="F:ATP hydrolysis activity"/>
    <property type="evidence" value="ECO:0007669"/>
    <property type="project" value="InterPro"/>
</dbReference>
<dbReference type="PROSITE" id="PS01046">
    <property type="entry name" value="LON_SER"/>
    <property type="match status" value="1"/>
</dbReference>
<reference evidence="14" key="1">
    <citation type="submission" date="2013-12" db="EMBL/GenBank/DDBJ databases">
        <title>The Genome Sequence of Aphanomyces invadans NJM9701.</title>
        <authorList>
            <consortium name="The Broad Institute Genomics Platform"/>
            <person name="Russ C."/>
            <person name="Tyler B."/>
            <person name="van West P."/>
            <person name="Dieguez-Uribeondo J."/>
            <person name="Young S.K."/>
            <person name="Zeng Q."/>
            <person name="Gargeya S."/>
            <person name="Fitzgerald M."/>
            <person name="Abouelleil A."/>
            <person name="Alvarado L."/>
            <person name="Chapman S.B."/>
            <person name="Gainer-Dewar J."/>
            <person name="Goldberg J."/>
            <person name="Griggs A."/>
            <person name="Gujja S."/>
            <person name="Hansen M."/>
            <person name="Howarth C."/>
            <person name="Imamovic A."/>
            <person name="Ireland A."/>
            <person name="Larimer J."/>
            <person name="McCowan C."/>
            <person name="Murphy C."/>
            <person name="Pearson M."/>
            <person name="Poon T.W."/>
            <person name="Priest M."/>
            <person name="Roberts A."/>
            <person name="Saif S."/>
            <person name="Shea T."/>
            <person name="Sykes S."/>
            <person name="Wortman J."/>
            <person name="Nusbaum C."/>
            <person name="Birren B."/>
        </authorList>
    </citation>
    <scope>NUCLEOTIDE SEQUENCE [LARGE SCALE GENOMIC DNA]</scope>
    <source>
        <strain evidence="14">NJM9701</strain>
    </source>
</reference>
<keyword evidence="1 7" id="KW-0645">Protease</keyword>
<evidence type="ECO:0000256" key="5">
    <source>
        <dbReference type="ARBA" id="ARBA00022840"/>
    </source>
</evidence>
<dbReference type="FunFam" id="1.20.5.5270:FF:000001">
    <property type="entry name" value="Lon protease homolog, mitochondrial"/>
    <property type="match status" value="1"/>
</dbReference>
<evidence type="ECO:0000256" key="8">
    <source>
        <dbReference type="PIRSR" id="PIRSR001174-2"/>
    </source>
</evidence>
<comment type="caution">
    <text evidence="9">Lacks conserved residue(s) required for the propagation of feature annotation.</text>
</comment>
<dbReference type="InterPro" id="IPR008269">
    <property type="entry name" value="Lon_proteolytic"/>
</dbReference>
<dbReference type="InterPro" id="IPR003593">
    <property type="entry name" value="AAA+_ATPase"/>
</dbReference>
<evidence type="ECO:0000259" key="13">
    <source>
        <dbReference type="PROSITE" id="PS51787"/>
    </source>
</evidence>
<name>A0A024UG87_9STRA</name>
<evidence type="ECO:0000256" key="2">
    <source>
        <dbReference type="ARBA" id="ARBA00022741"/>
    </source>
</evidence>
<dbReference type="Gene3D" id="1.10.8.60">
    <property type="match status" value="1"/>
</dbReference>
<dbReference type="EMBL" id="KI913957">
    <property type="protein sequence ID" value="ETW04658.1"/>
    <property type="molecule type" value="Genomic_DNA"/>
</dbReference>
<dbReference type="InterPro" id="IPR003111">
    <property type="entry name" value="Lon_prtase_N"/>
</dbReference>
<keyword evidence="3 7" id="KW-0378">Hydrolase</keyword>
<evidence type="ECO:0000256" key="10">
    <source>
        <dbReference type="RuleBase" id="RU000591"/>
    </source>
</evidence>
<dbReference type="Gene3D" id="3.40.50.300">
    <property type="entry name" value="P-loop containing nucleotide triphosphate hydrolases"/>
    <property type="match status" value="1"/>
</dbReference>
<dbReference type="Gene3D" id="1.20.58.1480">
    <property type="match status" value="1"/>
</dbReference>
<dbReference type="InterPro" id="IPR046336">
    <property type="entry name" value="Lon_prtase_N_sf"/>
</dbReference>
<dbReference type="Gene3D" id="1.20.5.5270">
    <property type="match status" value="1"/>
</dbReference>
<dbReference type="PRINTS" id="PR00830">
    <property type="entry name" value="ENDOLAPTASE"/>
</dbReference>
<dbReference type="PROSITE" id="PS51786">
    <property type="entry name" value="LON_PROTEOLYTIC"/>
    <property type="match status" value="1"/>
</dbReference>
<protein>
    <recommendedName>
        <fullName evidence="7 11">Lon protease homolog</fullName>
        <ecNumber evidence="7 11">3.4.21.-</ecNumber>
    </recommendedName>
</protein>
<dbReference type="PANTHER" id="PTHR43718">
    <property type="entry name" value="LON PROTEASE"/>
    <property type="match status" value="1"/>
</dbReference>
<dbReference type="GO" id="GO:0006515">
    <property type="term" value="P:protein quality control for misfolded or incompletely synthesized proteins"/>
    <property type="evidence" value="ECO:0007669"/>
    <property type="project" value="TreeGrafter"/>
</dbReference>
<dbReference type="FunFam" id="3.40.50.300:FF:000021">
    <property type="entry name" value="Lon protease homolog"/>
    <property type="match status" value="1"/>
</dbReference>
<evidence type="ECO:0000256" key="4">
    <source>
        <dbReference type="ARBA" id="ARBA00022825"/>
    </source>
</evidence>
<keyword evidence="2 7" id="KW-0547">Nucleotide-binding</keyword>
<evidence type="ECO:0000256" key="9">
    <source>
        <dbReference type="PROSITE-ProRule" id="PRU01122"/>
    </source>
</evidence>
<dbReference type="OrthoDB" id="2411602at2759"/>
<evidence type="ECO:0000256" key="7">
    <source>
        <dbReference type="PIRNR" id="PIRNR001174"/>
    </source>
</evidence>
<feature type="domain" description="Lon proteolytic" evidence="12">
    <location>
        <begin position="726"/>
        <end position="833"/>
    </location>
</feature>
<dbReference type="SUPFAM" id="SSF54211">
    <property type="entry name" value="Ribosomal protein S5 domain 2-like"/>
    <property type="match status" value="1"/>
</dbReference>
<dbReference type="GO" id="GO:0007005">
    <property type="term" value="P:mitochondrion organization"/>
    <property type="evidence" value="ECO:0007669"/>
    <property type="project" value="TreeGrafter"/>
</dbReference>
<dbReference type="EC" id="3.4.21.-" evidence="7 11"/>
<dbReference type="InterPro" id="IPR020568">
    <property type="entry name" value="Ribosomal_Su5_D2-typ_SF"/>
</dbReference>
<dbReference type="SUPFAM" id="SSF88697">
    <property type="entry name" value="PUA domain-like"/>
    <property type="match status" value="1"/>
</dbReference>
<dbReference type="InterPro" id="IPR008268">
    <property type="entry name" value="Peptidase_S16_AS"/>
</dbReference>
<dbReference type="CDD" id="cd19500">
    <property type="entry name" value="RecA-like_Lon"/>
    <property type="match status" value="1"/>
</dbReference>
<dbReference type="InterPro" id="IPR015947">
    <property type="entry name" value="PUA-like_sf"/>
</dbReference>
<dbReference type="PANTHER" id="PTHR43718:SF2">
    <property type="entry name" value="LON PROTEASE HOMOLOG, MITOCHONDRIAL"/>
    <property type="match status" value="1"/>
</dbReference>
<dbReference type="VEuPathDB" id="FungiDB:H310_03833"/>
<dbReference type="InterPro" id="IPR054594">
    <property type="entry name" value="Lon_lid"/>
</dbReference>